<dbReference type="AlphaFoldDB" id="A0A6M3J3E2"/>
<gene>
    <name evidence="2" type="ORF">MM415A00274_0002</name>
    <name evidence="1" type="ORF">MM415B00593_0004</name>
</gene>
<reference evidence="1" key="1">
    <citation type="submission" date="2020-03" db="EMBL/GenBank/DDBJ databases">
        <title>The deep terrestrial virosphere.</title>
        <authorList>
            <person name="Holmfeldt K."/>
            <person name="Nilsson E."/>
            <person name="Simone D."/>
            <person name="Lopez-Fernandez M."/>
            <person name="Wu X."/>
            <person name="de Brujin I."/>
            <person name="Lundin D."/>
            <person name="Andersson A."/>
            <person name="Bertilsson S."/>
            <person name="Dopson M."/>
        </authorList>
    </citation>
    <scope>NUCLEOTIDE SEQUENCE</scope>
    <source>
        <strain evidence="2">MM415A00274</strain>
        <strain evidence="1">MM415B00593</strain>
    </source>
</reference>
<dbReference type="EMBL" id="MT141503">
    <property type="protein sequence ID" value="QJA63677.1"/>
    <property type="molecule type" value="Genomic_DNA"/>
</dbReference>
<proteinExistence type="predicted"/>
<sequence length="60" mass="6942">MSDKECSTKEQIDGLERRIDAQDYAIRRLEKLVAEHAQAMIKITDILQAMNDNKKKPVIQ</sequence>
<organism evidence="1">
    <name type="scientific">viral metagenome</name>
    <dbReference type="NCBI Taxonomy" id="1070528"/>
    <lineage>
        <taxon>unclassified sequences</taxon>
        <taxon>metagenomes</taxon>
        <taxon>organismal metagenomes</taxon>
    </lineage>
</organism>
<dbReference type="EMBL" id="MT142513">
    <property type="protein sequence ID" value="QJA83545.1"/>
    <property type="molecule type" value="Genomic_DNA"/>
</dbReference>
<evidence type="ECO:0000313" key="2">
    <source>
        <dbReference type="EMBL" id="QJA83545.1"/>
    </source>
</evidence>
<protein>
    <submittedName>
        <fullName evidence="1">Uncharacterized protein</fullName>
    </submittedName>
</protein>
<accession>A0A6M3J3E2</accession>
<name>A0A6M3J3E2_9ZZZZ</name>
<evidence type="ECO:0000313" key="1">
    <source>
        <dbReference type="EMBL" id="QJA63677.1"/>
    </source>
</evidence>